<dbReference type="Gene3D" id="3.40.630.30">
    <property type="match status" value="1"/>
</dbReference>
<dbReference type="Proteomes" id="UP000740754">
    <property type="component" value="Unassembled WGS sequence"/>
</dbReference>
<evidence type="ECO:0000313" key="4">
    <source>
        <dbReference type="EMBL" id="NKN34302.1"/>
    </source>
</evidence>
<keyword evidence="1" id="KW-0808">Transferase</keyword>
<dbReference type="PROSITE" id="PS51186">
    <property type="entry name" value="GNAT"/>
    <property type="match status" value="1"/>
</dbReference>
<dbReference type="Pfam" id="PF00583">
    <property type="entry name" value="Acetyltransf_1"/>
    <property type="match status" value="1"/>
</dbReference>
<protein>
    <submittedName>
        <fullName evidence="4">GNAT family N-acetyltransferase</fullName>
    </submittedName>
</protein>
<evidence type="ECO:0000313" key="5">
    <source>
        <dbReference type="Proteomes" id="UP000740754"/>
    </source>
</evidence>
<dbReference type="CDD" id="cd04301">
    <property type="entry name" value="NAT_SF"/>
    <property type="match status" value="1"/>
</dbReference>
<proteinExistence type="predicted"/>
<organism evidence="4 5">
    <name type="scientific">Marichromatium bheemlicum</name>
    <dbReference type="NCBI Taxonomy" id="365339"/>
    <lineage>
        <taxon>Bacteria</taxon>
        <taxon>Pseudomonadati</taxon>
        <taxon>Pseudomonadota</taxon>
        <taxon>Gammaproteobacteria</taxon>
        <taxon>Chromatiales</taxon>
        <taxon>Chromatiaceae</taxon>
        <taxon>Marichromatium</taxon>
    </lineage>
</organism>
<name>A0ABX1IDQ2_9GAMM</name>
<evidence type="ECO:0000259" key="3">
    <source>
        <dbReference type="PROSITE" id="PS51186"/>
    </source>
</evidence>
<gene>
    <name evidence="4" type="ORF">HF203_13835</name>
</gene>
<sequence length="187" mass="20356">MADLAAAERLVEIGSTRGWCEQAAEVLREALAPRGVACWSTPAAARAEVDECLTEGWLCLGLANADELLGWVGLRPLYEHTWELQPLVVRPSAQGRGVGRRLLAHLERHAAARGIGAILLGADDEGGETSLSGVPAATFDLCEQLRVLRSLKRHPFVFYQRCGYRIVGIVPDSGTGYADIWLWKPLV</sequence>
<accession>A0ABX1IDQ2</accession>
<dbReference type="RefSeq" id="WP_168670688.1">
    <property type="nucleotide sequence ID" value="NZ_JAAXKX010000024.1"/>
</dbReference>
<dbReference type="SUPFAM" id="SSF55729">
    <property type="entry name" value="Acyl-CoA N-acyltransferases (Nat)"/>
    <property type="match status" value="1"/>
</dbReference>
<keyword evidence="5" id="KW-1185">Reference proteome</keyword>
<keyword evidence="2" id="KW-0012">Acyltransferase</keyword>
<dbReference type="EMBL" id="JAAXKX010000024">
    <property type="protein sequence ID" value="NKN34302.1"/>
    <property type="molecule type" value="Genomic_DNA"/>
</dbReference>
<evidence type="ECO:0000256" key="2">
    <source>
        <dbReference type="ARBA" id="ARBA00023315"/>
    </source>
</evidence>
<dbReference type="InterPro" id="IPR050832">
    <property type="entry name" value="Bact_Acetyltransf"/>
</dbReference>
<dbReference type="PANTHER" id="PTHR43877">
    <property type="entry name" value="AMINOALKYLPHOSPHONATE N-ACETYLTRANSFERASE-RELATED-RELATED"/>
    <property type="match status" value="1"/>
</dbReference>
<comment type="caution">
    <text evidence="4">The sequence shown here is derived from an EMBL/GenBank/DDBJ whole genome shotgun (WGS) entry which is preliminary data.</text>
</comment>
<reference evidence="4 5" key="1">
    <citation type="submission" date="2020-04" db="EMBL/GenBank/DDBJ databases">
        <title>Draft Whole-Genome sequence of Marichromatium bheemlicum DSM 18632, type strain.</title>
        <authorList>
            <person name="Kyndt J.A."/>
            <person name="Meyer T.E."/>
        </authorList>
    </citation>
    <scope>NUCLEOTIDE SEQUENCE [LARGE SCALE GENOMIC DNA]</scope>
    <source>
        <strain evidence="4 5">DSM 18632</strain>
    </source>
</reference>
<dbReference type="InterPro" id="IPR000182">
    <property type="entry name" value="GNAT_dom"/>
</dbReference>
<evidence type="ECO:0000256" key="1">
    <source>
        <dbReference type="ARBA" id="ARBA00022679"/>
    </source>
</evidence>
<feature type="domain" description="N-acetyltransferase" evidence="3">
    <location>
        <begin position="11"/>
        <end position="187"/>
    </location>
</feature>
<dbReference type="InterPro" id="IPR016181">
    <property type="entry name" value="Acyl_CoA_acyltransferase"/>
</dbReference>